<feature type="compositionally biased region" description="Polar residues" evidence="1">
    <location>
        <begin position="290"/>
        <end position="299"/>
    </location>
</feature>
<proteinExistence type="predicted"/>
<comment type="caution">
    <text evidence="3">The sequence shown here is derived from an EMBL/GenBank/DDBJ whole genome shotgun (WGS) entry which is preliminary data.</text>
</comment>
<dbReference type="PANTHER" id="PTHR10845:SF267">
    <property type="entry name" value="REGULATOR OF G PROTEIN SIGNALING DOMAIN PROTEIN (AFU_ORTHOLOGUE AFUA_6G06860)"/>
    <property type="match status" value="1"/>
</dbReference>
<keyword evidence="4" id="KW-1185">Reference proteome</keyword>
<evidence type="ECO:0000259" key="2">
    <source>
        <dbReference type="PROSITE" id="PS50132"/>
    </source>
</evidence>
<gene>
    <name evidence="3" type="ORF">NKR19_g8959</name>
</gene>
<accession>A0AA38VE44</accession>
<dbReference type="PROSITE" id="PS50132">
    <property type="entry name" value="RGS"/>
    <property type="match status" value="1"/>
</dbReference>
<evidence type="ECO:0000313" key="3">
    <source>
        <dbReference type="EMBL" id="KAJ9133658.1"/>
    </source>
</evidence>
<dbReference type="Gene3D" id="1.10.167.10">
    <property type="entry name" value="Regulator of G-protein Signalling 4, domain 2"/>
    <property type="match status" value="1"/>
</dbReference>
<reference evidence="3" key="1">
    <citation type="submission" date="2022-07" db="EMBL/GenBank/DDBJ databases">
        <title>Fungi with potential for degradation of polypropylene.</title>
        <authorList>
            <person name="Gostincar C."/>
        </authorList>
    </citation>
    <scope>NUCLEOTIDE SEQUENCE</scope>
    <source>
        <strain evidence="3">EXF-13287</strain>
    </source>
</reference>
<dbReference type="Proteomes" id="UP001174691">
    <property type="component" value="Unassembled WGS sequence"/>
</dbReference>
<name>A0AA38VE44_9PEZI</name>
<dbReference type="Pfam" id="PF00615">
    <property type="entry name" value="RGS"/>
    <property type="match status" value="1"/>
</dbReference>
<feature type="compositionally biased region" description="Polar residues" evidence="1">
    <location>
        <begin position="182"/>
        <end position="196"/>
    </location>
</feature>
<dbReference type="PANTHER" id="PTHR10845">
    <property type="entry name" value="REGULATOR OF G PROTEIN SIGNALING"/>
    <property type="match status" value="1"/>
</dbReference>
<dbReference type="SUPFAM" id="SSF48097">
    <property type="entry name" value="Regulator of G-protein signaling, RGS"/>
    <property type="match status" value="1"/>
</dbReference>
<feature type="domain" description="RGS" evidence="2">
    <location>
        <begin position="36"/>
        <end position="152"/>
    </location>
</feature>
<dbReference type="EMBL" id="JANBVN010000196">
    <property type="protein sequence ID" value="KAJ9133658.1"/>
    <property type="molecule type" value="Genomic_DNA"/>
</dbReference>
<evidence type="ECO:0000313" key="4">
    <source>
        <dbReference type="Proteomes" id="UP001174691"/>
    </source>
</evidence>
<organism evidence="3 4">
    <name type="scientific">Coniochaeta hoffmannii</name>
    <dbReference type="NCBI Taxonomy" id="91930"/>
    <lineage>
        <taxon>Eukaryota</taxon>
        <taxon>Fungi</taxon>
        <taxon>Dikarya</taxon>
        <taxon>Ascomycota</taxon>
        <taxon>Pezizomycotina</taxon>
        <taxon>Sordariomycetes</taxon>
        <taxon>Sordariomycetidae</taxon>
        <taxon>Coniochaetales</taxon>
        <taxon>Coniochaetaceae</taxon>
        <taxon>Coniochaeta</taxon>
    </lineage>
</organism>
<feature type="compositionally biased region" description="Polar residues" evidence="1">
    <location>
        <begin position="213"/>
        <end position="234"/>
    </location>
</feature>
<sequence length="315" mass="33918">MSSSRPTSLAYLSSAITHPPTLHDILSDTAPAPWTRAAFTAFLSQNHCMETLEFKMDAEYYGSAYAEIMSGQGTDFRDGCEYLCSLWHKIINAYIVPSTETPRELNLPAPVRDRLLGLGAQGTPPHPAELDEAVRIVFELMNDSVLGPFLDSLAVPHYEDSVADEGQQGRQGRSKLRIPRDSASNPNDESSRSPKTSFLPLFGIHRSDHGVQGASSSSDTPETGSPDDSWSPASSREEPMTPPTTPPTSDWGFGASPGTLQRAINAHNTGWKKMGQKLGLSRKGGRSKRSNPTSITSGVATAEDAHSSSGSSYPL</sequence>
<dbReference type="SMART" id="SM00315">
    <property type="entry name" value="RGS"/>
    <property type="match status" value="1"/>
</dbReference>
<dbReference type="InterPro" id="IPR016137">
    <property type="entry name" value="RGS"/>
</dbReference>
<dbReference type="CDD" id="cd07440">
    <property type="entry name" value="RGS"/>
    <property type="match status" value="1"/>
</dbReference>
<dbReference type="AlphaFoldDB" id="A0AA38VE44"/>
<feature type="region of interest" description="Disordered" evidence="1">
    <location>
        <begin position="161"/>
        <end position="315"/>
    </location>
</feature>
<dbReference type="InterPro" id="IPR036305">
    <property type="entry name" value="RGS_sf"/>
</dbReference>
<evidence type="ECO:0000256" key="1">
    <source>
        <dbReference type="SAM" id="MobiDB-lite"/>
    </source>
</evidence>
<dbReference type="InterPro" id="IPR044926">
    <property type="entry name" value="RGS_subdomain_2"/>
</dbReference>
<protein>
    <submittedName>
        <fullName evidence="3">Regulator of G protein signaling superfamily</fullName>
    </submittedName>
</protein>